<dbReference type="PANTHER" id="PTHR31881">
    <property type="match status" value="1"/>
</dbReference>
<feature type="transmembrane region" description="Helical" evidence="1">
    <location>
        <begin position="171"/>
        <end position="201"/>
    </location>
</feature>
<keyword evidence="1" id="KW-0472">Membrane</keyword>
<protein>
    <submittedName>
        <fullName evidence="2">DUF599 family protein</fullName>
    </submittedName>
</protein>
<dbReference type="Proteomes" id="UP001606301">
    <property type="component" value="Unassembled WGS sequence"/>
</dbReference>
<sequence>MDAAWAWASAALTLAITGLYEAVLLLPRQLAPARHAGLREAWLRAVSGQPGSELLAVQTLRNSLMSATLQASTAALALMGAATLAAPSLHTGLGGTGGLGQGGPRLLMELVLLALLSASLVASLMAVRFYNHAGFIVGMPTASPVRAGWADVGVRYVRRAGLLYGVGLRQLVLVVPVVAALLVPASGPVAALVVVAVLVALDRFGGEAVPA</sequence>
<organism evidence="2 3">
    <name type="scientific">Pelomonas margarita</name>
    <dbReference type="NCBI Taxonomy" id="3299031"/>
    <lineage>
        <taxon>Bacteria</taxon>
        <taxon>Pseudomonadati</taxon>
        <taxon>Pseudomonadota</taxon>
        <taxon>Betaproteobacteria</taxon>
        <taxon>Burkholderiales</taxon>
        <taxon>Sphaerotilaceae</taxon>
        <taxon>Roseateles</taxon>
    </lineage>
</organism>
<comment type="caution">
    <text evidence="2">The sequence shown here is derived from an EMBL/GenBank/DDBJ whole genome shotgun (WGS) entry which is preliminary data.</text>
</comment>
<dbReference type="Pfam" id="PF04654">
    <property type="entry name" value="DUF599"/>
    <property type="match status" value="1"/>
</dbReference>
<dbReference type="InterPro" id="IPR006747">
    <property type="entry name" value="DUF599"/>
</dbReference>
<evidence type="ECO:0000256" key="1">
    <source>
        <dbReference type="SAM" id="Phobius"/>
    </source>
</evidence>
<gene>
    <name evidence="2" type="ORF">ACG0Z3_21670</name>
</gene>
<evidence type="ECO:0000313" key="2">
    <source>
        <dbReference type="EMBL" id="MFG6443307.1"/>
    </source>
</evidence>
<feature type="transmembrane region" description="Helical" evidence="1">
    <location>
        <begin position="110"/>
        <end position="130"/>
    </location>
</feature>
<proteinExistence type="predicted"/>
<dbReference type="EMBL" id="JBIGHW010000019">
    <property type="protein sequence ID" value="MFG6443307.1"/>
    <property type="molecule type" value="Genomic_DNA"/>
</dbReference>
<accession>A0ABW7FPN8</accession>
<reference evidence="2 3" key="1">
    <citation type="submission" date="2024-08" db="EMBL/GenBank/DDBJ databases">
        <authorList>
            <person name="Lu H."/>
        </authorList>
    </citation>
    <scope>NUCLEOTIDE SEQUENCE [LARGE SCALE GENOMIC DNA]</scope>
    <source>
        <strain evidence="2 3">LKC17W</strain>
    </source>
</reference>
<keyword evidence="3" id="KW-1185">Reference proteome</keyword>
<evidence type="ECO:0000313" key="3">
    <source>
        <dbReference type="Proteomes" id="UP001606301"/>
    </source>
</evidence>
<feature type="transmembrane region" description="Helical" evidence="1">
    <location>
        <begin position="6"/>
        <end position="26"/>
    </location>
</feature>
<keyword evidence="1" id="KW-0812">Transmembrane</keyword>
<keyword evidence="1" id="KW-1133">Transmembrane helix</keyword>
<dbReference type="RefSeq" id="WP_394401724.1">
    <property type="nucleotide sequence ID" value="NZ_JBIGHW010000019.1"/>
</dbReference>
<feature type="transmembrane region" description="Helical" evidence="1">
    <location>
        <begin position="71"/>
        <end position="90"/>
    </location>
</feature>
<dbReference type="PANTHER" id="PTHR31881:SF6">
    <property type="entry name" value="OS09G0494600 PROTEIN"/>
    <property type="match status" value="1"/>
</dbReference>
<name>A0ABW7FPN8_9BURK</name>